<accession>A0A0D8FXA4</accession>
<dbReference type="InterPro" id="IPR011010">
    <property type="entry name" value="DNA_brk_join_enz"/>
</dbReference>
<dbReference type="PROSITE" id="PS51900">
    <property type="entry name" value="CB"/>
    <property type="match status" value="1"/>
</dbReference>
<dbReference type="GO" id="GO:0003677">
    <property type="term" value="F:DNA binding"/>
    <property type="evidence" value="ECO:0007669"/>
    <property type="project" value="UniProtKB-UniRule"/>
</dbReference>
<name>A0A0D8FXA4_9ACTN</name>
<evidence type="ECO:0000259" key="7">
    <source>
        <dbReference type="PROSITE" id="PS51900"/>
    </source>
</evidence>
<evidence type="ECO:0000256" key="5">
    <source>
        <dbReference type="PROSITE-ProRule" id="PRU01248"/>
    </source>
</evidence>
<dbReference type="Pfam" id="PF02899">
    <property type="entry name" value="Phage_int_SAM_1"/>
    <property type="match status" value="1"/>
</dbReference>
<comment type="caution">
    <text evidence="8">The sequence shown here is derived from an EMBL/GenBank/DDBJ whole genome shotgun (WGS) entry which is preliminary data.</text>
</comment>
<keyword evidence="4" id="KW-0233">DNA recombination</keyword>
<dbReference type="PANTHER" id="PTHR30349:SF41">
    <property type="entry name" value="INTEGRASE_RECOMBINASE PROTEIN MJ0367-RELATED"/>
    <property type="match status" value="1"/>
</dbReference>
<keyword evidence="2" id="KW-0229">DNA integration</keyword>
<organism evidence="8 9">
    <name type="scientific">Ferrimicrobium acidiphilum DSM 19497</name>
    <dbReference type="NCBI Taxonomy" id="1121877"/>
    <lineage>
        <taxon>Bacteria</taxon>
        <taxon>Bacillati</taxon>
        <taxon>Actinomycetota</taxon>
        <taxon>Acidimicrobiia</taxon>
        <taxon>Acidimicrobiales</taxon>
        <taxon>Acidimicrobiaceae</taxon>
        <taxon>Ferrimicrobium</taxon>
    </lineage>
</organism>
<keyword evidence="9" id="KW-1185">Reference proteome</keyword>
<dbReference type="eggNOG" id="COG4974">
    <property type="taxonomic scope" value="Bacteria"/>
</dbReference>
<dbReference type="InterPro" id="IPR013762">
    <property type="entry name" value="Integrase-like_cat_sf"/>
</dbReference>
<sequence>MAAARQMGSYRLTGTWTGVDAVNVFLGHLDARAYSPATVKAYAFDLVNFARFLIERDIEITHVVPTTLFDWIDAQSVYRSTSEKVVSIATANGSAPASVNRRVAAVRAFFEHQVLSGTLPDNPVPSPRRGQGLRPKPYGLLGHLGPGRAPEGGRLVRRSKRLPESLDPADVSAFLGDLDTHRDRAIVFAMLFGGLRAGEVRSLRLADVDQGRRWVKVLGKGGKERTVPIDSTFFAELAQYLRIERPAGLSTPECFVVLHGPTLGQAMTEDGLRSIFRYRRTRCGANRVRPHRLRHTFGTEMKVSNVRSDASFSMVRDELPPGKTVVSSSIGVCLSYTEVLVGIDMQHL</sequence>
<dbReference type="InterPro" id="IPR050090">
    <property type="entry name" value="Tyrosine_recombinase_XerCD"/>
</dbReference>
<protein>
    <submittedName>
        <fullName evidence="8">Tyrosine recombinase XerC</fullName>
    </submittedName>
</protein>
<dbReference type="CDD" id="cd00397">
    <property type="entry name" value="DNA_BRE_C"/>
    <property type="match status" value="1"/>
</dbReference>
<dbReference type="Gene3D" id="1.10.443.10">
    <property type="entry name" value="Intergrase catalytic core"/>
    <property type="match status" value="1"/>
</dbReference>
<evidence type="ECO:0000259" key="6">
    <source>
        <dbReference type="PROSITE" id="PS51898"/>
    </source>
</evidence>
<dbReference type="AlphaFoldDB" id="A0A0D8FXA4"/>
<dbReference type="PANTHER" id="PTHR30349">
    <property type="entry name" value="PHAGE INTEGRASE-RELATED"/>
    <property type="match status" value="1"/>
</dbReference>
<dbReference type="GO" id="GO:0015074">
    <property type="term" value="P:DNA integration"/>
    <property type="evidence" value="ECO:0007669"/>
    <property type="project" value="UniProtKB-KW"/>
</dbReference>
<evidence type="ECO:0000256" key="3">
    <source>
        <dbReference type="ARBA" id="ARBA00023125"/>
    </source>
</evidence>
<dbReference type="Pfam" id="PF00589">
    <property type="entry name" value="Phage_integrase"/>
    <property type="match status" value="1"/>
</dbReference>
<dbReference type="InterPro" id="IPR002104">
    <property type="entry name" value="Integrase_catalytic"/>
</dbReference>
<keyword evidence="3 5" id="KW-0238">DNA-binding</keyword>
<dbReference type="PATRIC" id="fig|1121877.4.peg.1540"/>
<reference evidence="8 9" key="1">
    <citation type="submission" date="2015-01" db="EMBL/GenBank/DDBJ databases">
        <title>Draft genome of the acidophilic iron oxidizer Ferrimicrobium acidiphilum strain T23.</title>
        <authorList>
            <person name="Poehlein A."/>
            <person name="Eisen S."/>
            <person name="Schloemann M."/>
            <person name="Johnson B.D."/>
            <person name="Daniel R."/>
            <person name="Muehling M."/>
        </authorList>
    </citation>
    <scope>NUCLEOTIDE SEQUENCE [LARGE SCALE GENOMIC DNA]</scope>
    <source>
        <strain evidence="8 9">T23</strain>
    </source>
</reference>
<dbReference type="SUPFAM" id="SSF56349">
    <property type="entry name" value="DNA breaking-rejoining enzymes"/>
    <property type="match status" value="1"/>
</dbReference>
<dbReference type="InterPro" id="IPR004107">
    <property type="entry name" value="Integrase_SAM-like_N"/>
</dbReference>
<evidence type="ECO:0000313" key="9">
    <source>
        <dbReference type="Proteomes" id="UP000032336"/>
    </source>
</evidence>
<comment type="similarity">
    <text evidence="1">Belongs to the 'phage' integrase family.</text>
</comment>
<feature type="domain" description="Tyr recombinase" evidence="6">
    <location>
        <begin position="161"/>
        <end position="348"/>
    </location>
</feature>
<dbReference type="STRING" id="1121877.FEAC_14040"/>
<dbReference type="PROSITE" id="PS51898">
    <property type="entry name" value="TYR_RECOMBINASE"/>
    <property type="match status" value="1"/>
</dbReference>
<dbReference type="GO" id="GO:0006310">
    <property type="term" value="P:DNA recombination"/>
    <property type="evidence" value="ECO:0007669"/>
    <property type="project" value="UniProtKB-KW"/>
</dbReference>
<dbReference type="InterPro" id="IPR010998">
    <property type="entry name" value="Integrase_recombinase_N"/>
</dbReference>
<evidence type="ECO:0000256" key="2">
    <source>
        <dbReference type="ARBA" id="ARBA00022908"/>
    </source>
</evidence>
<evidence type="ECO:0000256" key="4">
    <source>
        <dbReference type="ARBA" id="ARBA00023172"/>
    </source>
</evidence>
<proteinExistence type="inferred from homology"/>
<evidence type="ECO:0000256" key="1">
    <source>
        <dbReference type="ARBA" id="ARBA00008857"/>
    </source>
</evidence>
<dbReference type="Gene3D" id="1.10.150.130">
    <property type="match status" value="1"/>
</dbReference>
<feature type="domain" description="Core-binding (CB)" evidence="7">
    <location>
        <begin position="16"/>
        <end position="114"/>
    </location>
</feature>
<evidence type="ECO:0000313" key="8">
    <source>
        <dbReference type="EMBL" id="KJE76902.1"/>
    </source>
</evidence>
<dbReference type="Proteomes" id="UP000032336">
    <property type="component" value="Unassembled WGS sequence"/>
</dbReference>
<dbReference type="InterPro" id="IPR044068">
    <property type="entry name" value="CB"/>
</dbReference>
<gene>
    <name evidence="8" type="primary">xerC5</name>
    <name evidence="8" type="ORF">FEAC_14040</name>
</gene>
<dbReference type="EMBL" id="JXUW01000010">
    <property type="protein sequence ID" value="KJE76902.1"/>
    <property type="molecule type" value="Genomic_DNA"/>
</dbReference>